<name>A0A8T2S090_CERRI</name>
<proteinExistence type="predicted"/>
<dbReference type="EMBL" id="CM035428">
    <property type="protein sequence ID" value="KAH7301952.1"/>
    <property type="molecule type" value="Genomic_DNA"/>
</dbReference>
<keyword evidence="2" id="KW-1185">Reference proteome</keyword>
<dbReference type="Proteomes" id="UP000825935">
    <property type="component" value="Chromosome 23"/>
</dbReference>
<dbReference type="InterPro" id="IPR052927">
    <property type="entry name" value="DCC_oxidoreductase"/>
</dbReference>
<dbReference type="OrthoDB" id="410458at2759"/>
<evidence type="ECO:0000313" key="1">
    <source>
        <dbReference type="EMBL" id="KAH7301952.1"/>
    </source>
</evidence>
<dbReference type="InterPro" id="IPR007263">
    <property type="entry name" value="DCC1-like"/>
</dbReference>
<dbReference type="PANTHER" id="PTHR33639">
    <property type="entry name" value="THIOL-DISULFIDE OXIDOREDUCTASE DCC"/>
    <property type="match status" value="1"/>
</dbReference>
<dbReference type="PANTHER" id="PTHR33639:SF2">
    <property type="entry name" value="DUF393 DOMAIN-CONTAINING PROTEIN"/>
    <property type="match status" value="1"/>
</dbReference>
<reference evidence="1 2" key="1">
    <citation type="submission" date="2021-08" db="EMBL/GenBank/DDBJ databases">
        <title>WGS assembly of Ceratopteris richardii.</title>
        <authorList>
            <person name="Marchant D.B."/>
            <person name="Chen G."/>
            <person name="Jenkins J."/>
            <person name="Shu S."/>
            <person name="Leebens-Mack J."/>
            <person name="Grimwood J."/>
            <person name="Schmutz J."/>
            <person name="Soltis P."/>
            <person name="Soltis D."/>
            <person name="Chen Z.-H."/>
        </authorList>
    </citation>
    <scope>NUCLEOTIDE SEQUENCE [LARGE SCALE GENOMIC DNA]</scope>
    <source>
        <strain evidence="1">Whitten #5841</strain>
        <tissue evidence="1">Leaf</tissue>
    </source>
</reference>
<comment type="caution">
    <text evidence="1">The sequence shown here is derived from an EMBL/GenBank/DDBJ whole genome shotgun (WGS) entry which is preliminary data.</text>
</comment>
<dbReference type="Pfam" id="PF04134">
    <property type="entry name" value="DCC1-like"/>
    <property type="match status" value="1"/>
</dbReference>
<evidence type="ECO:0008006" key="3">
    <source>
        <dbReference type="Google" id="ProtNLM"/>
    </source>
</evidence>
<dbReference type="OMA" id="GRTIACR"/>
<dbReference type="GO" id="GO:0015035">
    <property type="term" value="F:protein-disulfide reductase activity"/>
    <property type="evidence" value="ECO:0007669"/>
    <property type="project" value="InterPro"/>
</dbReference>
<accession>A0A8T2S090</accession>
<organism evidence="1 2">
    <name type="scientific">Ceratopteris richardii</name>
    <name type="common">Triangle waterfern</name>
    <dbReference type="NCBI Taxonomy" id="49495"/>
    <lineage>
        <taxon>Eukaryota</taxon>
        <taxon>Viridiplantae</taxon>
        <taxon>Streptophyta</taxon>
        <taxon>Embryophyta</taxon>
        <taxon>Tracheophyta</taxon>
        <taxon>Polypodiopsida</taxon>
        <taxon>Polypodiidae</taxon>
        <taxon>Polypodiales</taxon>
        <taxon>Pteridineae</taxon>
        <taxon>Pteridaceae</taxon>
        <taxon>Parkerioideae</taxon>
        <taxon>Ceratopteris</taxon>
    </lineage>
</organism>
<protein>
    <recommendedName>
        <fullName evidence="3">Thiol-disulfide oxidoreductase DCC</fullName>
    </recommendedName>
</protein>
<evidence type="ECO:0000313" key="2">
    <source>
        <dbReference type="Proteomes" id="UP000825935"/>
    </source>
</evidence>
<sequence length="213" mass="24005">MATFGNGYSDFMCCSNFGMLKIDERHGRVGCRTSNLQRSFAPLRSENARKFNSLRSGPRIFCSSVPMSQVERADSYFLSDSRPIILFDGVCNLCNGGVNMVLDNDPKETMRFAALQSDAGKALLIRSGRSPDDISSIVLIEKDRSYIKSEAVLRIADYLRVPFPIIAAMLTPFPLFLRDVVYDTVASNRYNIFGKTSTCRLSDRSYKDRFIEQ</sequence>
<gene>
    <name evidence="1" type="ORF">KP509_23G049800</name>
</gene>
<dbReference type="AlphaFoldDB" id="A0A8T2S090"/>